<evidence type="ECO:0000256" key="13">
    <source>
        <dbReference type="RuleBase" id="RU369069"/>
    </source>
</evidence>
<evidence type="ECO:0000256" key="8">
    <source>
        <dbReference type="ARBA" id="ARBA00022801"/>
    </source>
</evidence>
<dbReference type="GO" id="GO:0046872">
    <property type="term" value="F:metal ion binding"/>
    <property type="evidence" value="ECO:0007669"/>
    <property type="project" value="UniProtKB-UniRule"/>
</dbReference>
<evidence type="ECO:0000256" key="12">
    <source>
        <dbReference type="ARBA" id="ARBA00023180"/>
    </source>
</evidence>
<keyword evidence="4 13" id="KW-0645">Protease</keyword>
<evidence type="ECO:0000256" key="1">
    <source>
        <dbReference type="ARBA" id="ARBA00001941"/>
    </source>
</evidence>
<keyword evidence="6 13" id="KW-0479">Metal-binding</keyword>
<evidence type="ECO:0000313" key="16">
    <source>
        <dbReference type="Proteomes" id="UP000735302"/>
    </source>
</evidence>
<organism evidence="15 16">
    <name type="scientific">Plakobranchus ocellatus</name>
    <dbReference type="NCBI Taxonomy" id="259542"/>
    <lineage>
        <taxon>Eukaryota</taxon>
        <taxon>Metazoa</taxon>
        <taxon>Spiralia</taxon>
        <taxon>Lophotrochozoa</taxon>
        <taxon>Mollusca</taxon>
        <taxon>Gastropoda</taxon>
        <taxon>Heterobranchia</taxon>
        <taxon>Euthyneura</taxon>
        <taxon>Panpulmonata</taxon>
        <taxon>Sacoglossa</taxon>
        <taxon>Placobranchoidea</taxon>
        <taxon>Plakobranchidae</taxon>
        <taxon>Plakobranchus</taxon>
    </lineage>
</organism>
<dbReference type="GO" id="GO:0030178">
    <property type="term" value="P:negative regulation of Wnt signaling pathway"/>
    <property type="evidence" value="ECO:0007669"/>
    <property type="project" value="UniProtKB-UniRule"/>
</dbReference>
<keyword evidence="8 13" id="KW-0378">Hydrolase</keyword>
<evidence type="ECO:0000313" key="15">
    <source>
        <dbReference type="EMBL" id="GFN96814.1"/>
    </source>
</evidence>
<dbReference type="InterPro" id="IPR002816">
    <property type="entry name" value="TraB/PrgY/GumN_fam"/>
</dbReference>
<keyword evidence="5" id="KW-0812">Transmembrane</keyword>
<gene>
    <name evidence="15" type="ORF">PoB_002332000</name>
</gene>
<comment type="subcellular location">
    <subcellularLocation>
        <location evidence="13">Cell membrane</location>
        <topology evidence="13">Single-pass type I membrane protein</topology>
    </subcellularLocation>
    <subcellularLocation>
        <location evidence="2">Membrane</location>
        <topology evidence="2">Single-pass type I membrane protein</topology>
    </subcellularLocation>
</comment>
<evidence type="ECO:0000256" key="7">
    <source>
        <dbReference type="ARBA" id="ARBA00022729"/>
    </source>
</evidence>
<dbReference type="GO" id="GO:0004222">
    <property type="term" value="F:metalloendopeptidase activity"/>
    <property type="evidence" value="ECO:0007669"/>
    <property type="project" value="UniProtKB-UniRule"/>
</dbReference>
<evidence type="ECO:0000256" key="14">
    <source>
        <dbReference type="SAM" id="MobiDB-lite"/>
    </source>
</evidence>
<evidence type="ECO:0000256" key="3">
    <source>
        <dbReference type="ARBA" id="ARBA00008261"/>
    </source>
</evidence>
<dbReference type="Pfam" id="PF01963">
    <property type="entry name" value="TraB_PrgY_gumN"/>
    <property type="match status" value="1"/>
</dbReference>
<keyword evidence="10 13" id="KW-0482">Metalloprotease</keyword>
<dbReference type="EC" id="3.4.-.-" evidence="13"/>
<dbReference type="EMBL" id="BLXT01002709">
    <property type="protein sequence ID" value="GFN96814.1"/>
    <property type="molecule type" value="Genomic_DNA"/>
</dbReference>
<keyword evidence="13" id="KW-0879">Wnt signaling pathway</keyword>
<evidence type="ECO:0000256" key="11">
    <source>
        <dbReference type="ARBA" id="ARBA00023136"/>
    </source>
</evidence>
<dbReference type="AlphaFoldDB" id="A0AAV3ZMB4"/>
<keyword evidence="12" id="KW-0325">Glycoprotein</keyword>
<proteinExistence type="inferred from homology"/>
<dbReference type="Proteomes" id="UP000735302">
    <property type="component" value="Unassembled WGS sequence"/>
</dbReference>
<comment type="caution">
    <text evidence="15">The sequence shown here is derived from an EMBL/GenBank/DDBJ whole genome shotgun (WGS) entry which is preliminary data.</text>
</comment>
<comment type="similarity">
    <text evidence="3 13">Belongs to the TIKI family.</text>
</comment>
<keyword evidence="13" id="KW-1003">Cell membrane</keyword>
<keyword evidence="16" id="KW-1185">Reference proteome</keyword>
<comment type="cofactor">
    <cofactor evidence="13">
        <name>Mn(2+)</name>
        <dbReference type="ChEBI" id="CHEBI:29035"/>
    </cofactor>
    <cofactor evidence="13">
        <name>Co(2+)</name>
        <dbReference type="ChEBI" id="CHEBI:48828"/>
    </cofactor>
    <text evidence="13">Divalent metal cations. Mn(2+) or Co(2+).</text>
</comment>
<dbReference type="InterPro" id="IPR040230">
    <property type="entry name" value="TIKI1/2-like"/>
</dbReference>
<comment type="cofactor">
    <cofactor evidence="1">
        <name>Co(2+)</name>
        <dbReference type="ChEBI" id="CHEBI:48828"/>
    </cofactor>
</comment>
<comment type="function">
    <text evidence="13">Metalloprotease that acts as a negative regulator of the Wnt signaling pathway.</text>
</comment>
<evidence type="ECO:0000256" key="9">
    <source>
        <dbReference type="ARBA" id="ARBA00022989"/>
    </source>
</evidence>
<keyword evidence="9" id="KW-1133">Transmembrane helix</keyword>
<dbReference type="PANTHER" id="PTHR31120:SF6">
    <property type="entry name" value="METALLOPROTEASE TIKI HOMOLOG"/>
    <property type="match status" value="1"/>
</dbReference>
<evidence type="ECO:0000256" key="5">
    <source>
        <dbReference type="ARBA" id="ARBA00022692"/>
    </source>
</evidence>
<dbReference type="SUPFAM" id="SSF56672">
    <property type="entry name" value="DNA/RNA polymerases"/>
    <property type="match status" value="1"/>
</dbReference>
<dbReference type="PANTHER" id="PTHR31120">
    <property type="entry name" value="METALLOPROTEASE TIKI"/>
    <property type="match status" value="1"/>
</dbReference>
<dbReference type="GO" id="GO:0016055">
    <property type="term" value="P:Wnt signaling pathway"/>
    <property type="evidence" value="ECO:0007669"/>
    <property type="project" value="UniProtKB-KW"/>
</dbReference>
<sequence>MREANVRPECSSSALIQHYNCGDLNSLLFSRDTTQVPTLMNTSLLPHDLEKAELIERYFQEELIDKRNERMAQRVAYLIEQHSQTSFFFAFGAALRAHGLTVNPEIGQTRIVFLGHVVTNFSLLPLPIKVKKVLSFASPTTKKQLADKLGVDKYSRLERVQSRVDRETEQQEQRLKLERDERAAKRQAV</sequence>
<evidence type="ECO:0000256" key="4">
    <source>
        <dbReference type="ARBA" id="ARBA00022670"/>
    </source>
</evidence>
<reference evidence="15 16" key="1">
    <citation type="journal article" date="2021" name="Elife">
        <title>Chloroplast acquisition without the gene transfer in kleptoplastic sea slugs, Plakobranchus ocellatus.</title>
        <authorList>
            <person name="Maeda T."/>
            <person name="Takahashi S."/>
            <person name="Yoshida T."/>
            <person name="Shimamura S."/>
            <person name="Takaki Y."/>
            <person name="Nagai Y."/>
            <person name="Toyoda A."/>
            <person name="Suzuki Y."/>
            <person name="Arimoto A."/>
            <person name="Ishii H."/>
            <person name="Satoh N."/>
            <person name="Nishiyama T."/>
            <person name="Hasebe M."/>
            <person name="Maruyama T."/>
            <person name="Minagawa J."/>
            <person name="Obokata J."/>
            <person name="Shigenobu S."/>
        </authorList>
    </citation>
    <scope>NUCLEOTIDE SEQUENCE [LARGE SCALE GENOMIC DNA]</scope>
</reference>
<keyword evidence="11" id="KW-0472">Membrane</keyword>
<name>A0AAV3ZMB4_9GAST</name>
<dbReference type="GO" id="GO:0006508">
    <property type="term" value="P:proteolysis"/>
    <property type="evidence" value="ECO:0007669"/>
    <property type="project" value="UniProtKB-KW"/>
</dbReference>
<feature type="region of interest" description="Disordered" evidence="14">
    <location>
        <begin position="162"/>
        <end position="189"/>
    </location>
</feature>
<dbReference type="GO" id="GO:0005886">
    <property type="term" value="C:plasma membrane"/>
    <property type="evidence" value="ECO:0007669"/>
    <property type="project" value="UniProtKB-SubCell"/>
</dbReference>
<evidence type="ECO:0000256" key="10">
    <source>
        <dbReference type="ARBA" id="ARBA00023049"/>
    </source>
</evidence>
<protein>
    <recommendedName>
        <fullName evidence="13">Metalloprotease TIKI homolog</fullName>
        <ecNumber evidence="13">3.4.-.-</ecNumber>
    </recommendedName>
</protein>
<evidence type="ECO:0000256" key="6">
    <source>
        <dbReference type="ARBA" id="ARBA00022723"/>
    </source>
</evidence>
<keyword evidence="7 13" id="KW-0732">Signal</keyword>
<evidence type="ECO:0000256" key="2">
    <source>
        <dbReference type="ARBA" id="ARBA00004479"/>
    </source>
</evidence>
<dbReference type="InterPro" id="IPR043502">
    <property type="entry name" value="DNA/RNA_pol_sf"/>
</dbReference>
<accession>A0AAV3ZMB4</accession>